<dbReference type="PANTHER" id="PTHR12126">
    <property type="entry name" value="NADH-UBIQUINONE OXIDOREDUCTASE 39 KDA SUBUNIT-RELATED"/>
    <property type="match status" value="1"/>
</dbReference>
<dbReference type="AlphaFoldDB" id="A0A024GZC4"/>
<evidence type="ECO:0000259" key="1">
    <source>
        <dbReference type="Pfam" id="PF13460"/>
    </source>
</evidence>
<dbReference type="SUPFAM" id="SSF51735">
    <property type="entry name" value="NAD(P)-binding Rossmann-fold domains"/>
    <property type="match status" value="1"/>
</dbReference>
<evidence type="ECO:0000313" key="3">
    <source>
        <dbReference type="Proteomes" id="UP000035722"/>
    </source>
</evidence>
<comment type="caution">
    <text evidence="2">The sequence shown here is derived from an EMBL/GenBank/DDBJ whole genome shotgun (WGS) entry which is preliminary data.</text>
</comment>
<dbReference type="Proteomes" id="UP000035722">
    <property type="component" value="Unassembled WGS sequence"/>
</dbReference>
<dbReference type="InterPro" id="IPR016040">
    <property type="entry name" value="NAD(P)-bd_dom"/>
</dbReference>
<dbReference type="InterPro" id="IPR036291">
    <property type="entry name" value="NAD(P)-bd_dom_sf"/>
</dbReference>
<evidence type="ECO:0000313" key="2">
    <source>
        <dbReference type="EMBL" id="CCQ45113.1"/>
    </source>
</evidence>
<accession>A0A024GZC4</accession>
<name>A0A024GZC4_9MICC</name>
<dbReference type="OrthoDB" id="9771302at2"/>
<proteinExistence type="predicted"/>
<dbReference type="InterPro" id="IPR051207">
    <property type="entry name" value="ComplexI_NDUFA9_subunit"/>
</dbReference>
<dbReference type="RefSeq" id="WP_083435331.1">
    <property type="nucleotide sequence ID" value="NZ_CAQI01000032.1"/>
</dbReference>
<keyword evidence="3" id="KW-1185">Reference proteome</keyword>
<organism evidence="2 3">
    <name type="scientific">Pseudarthrobacter siccitolerans</name>
    <dbReference type="NCBI Taxonomy" id="861266"/>
    <lineage>
        <taxon>Bacteria</taxon>
        <taxon>Bacillati</taxon>
        <taxon>Actinomycetota</taxon>
        <taxon>Actinomycetes</taxon>
        <taxon>Micrococcales</taxon>
        <taxon>Micrococcaceae</taxon>
        <taxon>Pseudarthrobacter</taxon>
    </lineage>
</organism>
<reference evidence="3" key="1">
    <citation type="journal article" date="2014" name="Genome Announc.">
        <title>Genome Sequence of Arthrobacter siccitolerans 4J27, a Xeroprotectant-Producing Desiccation-Tolerant Microorganism.</title>
        <authorList>
            <person name="Manzanera M."/>
            <person name="Santa-Cruz-Calvo L."/>
            <person name="Vilchez J.I."/>
            <person name="Garcia-Fontana C."/>
            <person name="Silva-Castro G.A."/>
            <person name="Calvo C."/>
            <person name="Gonzalez-Lopez J."/>
        </authorList>
    </citation>
    <scope>NUCLEOTIDE SEQUENCE [LARGE SCALE GENOMIC DNA]</scope>
    <source>
        <strain evidence="3">4J27</strain>
    </source>
</reference>
<dbReference type="GO" id="GO:0044877">
    <property type="term" value="F:protein-containing complex binding"/>
    <property type="evidence" value="ECO:0007669"/>
    <property type="project" value="TreeGrafter"/>
</dbReference>
<dbReference type="EMBL" id="CAQI01000032">
    <property type="protein sequence ID" value="CCQ45113.1"/>
    <property type="molecule type" value="Genomic_DNA"/>
</dbReference>
<protein>
    <submittedName>
        <fullName evidence="2">NmrA-like family protein</fullName>
    </submittedName>
</protein>
<feature type="domain" description="NAD(P)-binding" evidence="1">
    <location>
        <begin position="7"/>
        <end position="144"/>
    </location>
</feature>
<dbReference type="Pfam" id="PF13460">
    <property type="entry name" value="NAD_binding_10"/>
    <property type="match status" value="1"/>
</dbReference>
<dbReference type="PANTHER" id="PTHR12126:SF11">
    <property type="entry name" value="NADH DEHYDROGENASE [UBIQUINONE] 1 ALPHA SUBCOMPLEX SUBUNIT 9, MITOCHONDRIAL"/>
    <property type="match status" value="1"/>
</dbReference>
<sequence length="249" mass="26107">MRIAVAGGTGTAGRHVVAVARERGHDVVSLSRAEGVDLVNGRGLYQALEGVDAVIDVSGIQTVSTKKAVDFFTNATQNLQAAEKKAGVKHHVALSIVGIDKANSGLYAGKLVQEDEVRHGGIPWTLLRSTQFHEFVPMTVKAASAGPLVFVPTMFTQPVAAREVAVALVDAAEAAPKGRIPDLAGPKTEQLKSLVKAYLAKTGRKKRIVPLHVPGPMGKAMRKGGLIPAAGAAVGRQTFLEWLDAGTDV</sequence>
<dbReference type="STRING" id="861266.ARTSIC4J27_1046"/>
<gene>
    <name evidence="2" type="ORF">ARTSIC4J27_1046</name>
</gene>
<dbReference type="Gene3D" id="3.40.50.720">
    <property type="entry name" value="NAD(P)-binding Rossmann-like Domain"/>
    <property type="match status" value="1"/>
</dbReference>